<proteinExistence type="predicted"/>
<keyword evidence="1" id="KW-0472">Membrane</keyword>
<sequence>LEPCTQPGYAMELPSLDKFIRVFNENLTVVESTVEAKLKIQRKFLINQFNKTTEWNNKWKLIVILPSLQDGEATETGQAAIEVLETIEELHSVIPNRTIIVVVRASGRGLWEDAIHTHQACRIILEGYQFHSRLNSESIWDQIETICELNYQSDLFSVQILPLLNDAALTNLPDKTMDLSMLGYNCAHLSERGLSLLHINVWNSLLTKQSERTHHFRPRFVLPHCVDPQCPFIRTHNNSALCLWNKQQSKGDEARRNNCEQLIALIALLSATVPCIVLMIILCYGRKHYEIKELKCTRPILKSVGDDWTSIRFIDEDSVC</sequence>
<dbReference type="GO" id="GO:0004620">
    <property type="term" value="F:phospholipase activity"/>
    <property type="evidence" value="ECO:0007669"/>
    <property type="project" value="InterPro"/>
</dbReference>
<evidence type="ECO:0000313" key="2">
    <source>
        <dbReference type="WBParaSite" id="ASIM_0000093501-mRNA-1"/>
    </source>
</evidence>
<accession>A0A0M3J099</accession>
<keyword evidence="1" id="KW-1133">Transmembrane helix</keyword>
<evidence type="ECO:0000256" key="1">
    <source>
        <dbReference type="SAM" id="Phobius"/>
    </source>
</evidence>
<dbReference type="AlphaFoldDB" id="A0A0M3J099"/>
<dbReference type="PANTHER" id="PTHR21325">
    <property type="entry name" value="PHOSPHOLIPASE B, PLB1"/>
    <property type="match status" value="1"/>
</dbReference>
<dbReference type="PANTHER" id="PTHR21325:SF28">
    <property type="entry name" value="SGNH DOMAIN-CONTAINING PROTEIN"/>
    <property type="match status" value="1"/>
</dbReference>
<protein>
    <submittedName>
        <fullName evidence="2">I17RC protein</fullName>
    </submittedName>
</protein>
<organism evidence="2">
    <name type="scientific">Anisakis simplex</name>
    <name type="common">Herring worm</name>
    <dbReference type="NCBI Taxonomy" id="6269"/>
    <lineage>
        <taxon>Eukaryota</taxon>
        <taxon>Metazoa</taxon>
        <taxon>Ecdysozoa</taxon>
        <taxon>Nematoda</taxon>
        <taxon>Chromadorea</taxon>
        <taxon>Rhabditida</taxon>
        <taxon>Spirurina</taxon>
        <taxon>Ascaridomorpha</taxon>
        <taxon>Ascaridoidea</taxon>
        <taxon>Anisakidae</taxon>
        <taxon>Anisakis</taxon>
        <taxon>Anisakis simplex complex</taxon>
    </lineage>
</organism>
<dbReference type="InterPro" id="IPR038885">
    <property type="entry name" value="PLB1"/>
</dbReference>
<dbReference type="GO" id="GO:0006644">
    <property type="term" value="P:phospholipid metabolic process"/>
    <property type="evidence" value="ECO:0007669"/>
    <property type="project" value="TreeGrafter"/>
</dbReference>
<feature type="transmembrane region" description="Helical" evidence="1">
    <location>
        <begin position="262"/>
        <end position="285"/>
    </location>
</feature>
<keyword evidence="1" id="KW-0812">Transmembrane</keyword>
<name>A0A0M3J099_ANISI</name>
<reference evidence="2" key="1">
    <citation type="submission" date="2017-02" db="UniProtKB">
        <authorList>
            <consortium name="WormBaseParasite"/>
        </authorList>
    </citation>
    <scope>IDENTIFICATION</scope>
</reference>
<dbReference type="WBParaSite" id="ASIM_0000093501-mRNA-1">
    <property type="protein sequence ID" value="ASIM_0000093501-mRNA-1"/>
    <property type="gene ID" value="ASIM_0000093501"/>
</dbReference>